<proteinExistence type="predicted"/>
<comment type="caution">
    <text evidence="1">The sequence shown here is derived from an EMBL/GenBank/DDBJ whole genome shotgun (WGS) entry which is preliminary data.</text>
</comment>
<dbReference type="RefSeq" id="WP_385876616.1">
    <property type="nucleotide sequence ID" value="NZ_JBHSFK010000005.1"/>
</dbReference>
<name>A0ABV9ALH8_9ACTN</name>
<evidence type="ECO:0000313" key="1">
    <source>
        <dbReference type="EMBL" id="MFC4499951.1"/>
    </source>
</evidence>
<organism evidence="1 2">
    <name type="scientific">Streptomyces vulcanius</name>
    <dbReference type="NCBI Taxonomy" id="1441876"/>
    <lineage>
        <taxon>Bacteria</taxon>
        <taxon>Bacillati</taxon>
        <taxon>Actinomycetota</taxon>
        <taxon>Actinomycetes</taxon>
        <taxon>Kitasatosporales</taxon>
        <taxon>Streptomycetaceae</taxon>
        <taxon>Streptomyces</taxon>
    </lineage>
</organism>
<gene>
    <name evidence="1" type="ORF">ACFPIH_10470</name>
</gene>
<evidence type="ECO:0008006" key="3">
    <source>
        <dbReference type="Google" id="ProtNLM"/>
    </source>
</evidence>
<accession>A0ABV9ALH8</accession>
<dbReference type="InterPro" id="IPR042185">
    <property type="entry name" value="Serpin_sf_2"/>
</dbReference>
<sequence>MGGRGRNADRAAAVTAFGMAGGMPQLRWLTTRITARFDRPFGFLGLHRHSRLVLAAGWVAQPARQRTERCAYEEDDEPPVVTD</sequence>
<dbReference type="EMBL" id="JBHSFK010000005">
    <property type="protein sequence ID" value="MFC4499951.1"/>
    <property type="molecule type" value="Genomic_DNA"/>
</dbReference>
<evidence type="ECO:0000313" key="2">
    <source>
        <dbReference type="Proteomes" id="UP001595839"/>
    </source>
</evidence>
<dbReference type="Gene3D" id="2.30.39.10">
    <property type="entry name" value="Alpha-1-antitrypsin, domain 1"/>
    <property type="match status" value="1"/>
</dbReference>
<protein>
    <recommendedName>
        <fullName evidence="3">Transposase</fullName>
    </recommendedName>
</protein>
<keyword evidence="2" id="KW-1185">Reference proteome</keyword>
<reference evidence="2" key="1">
    <citation type="journal article" date="2019" name="Int. J. Syst. Evol. Microbiol.">
        <title>The Global Catalogue of Microorganisms (GCM) 10K type strain sequencing project: providing services to taxonomists for standard genome sequencing and annotation.</title>
        <authorList>
            <consortium name="The Broad Institute Genomics Platform"/>
            <consortium name="The Broad Institute Genome Sequencing Center for Infectious Disease"/>
            <person name="Wu L."/>
            <person name="Ma J."/>
        </authorList>
    </citation>
    <scope>NUCLEOTIDE SEQUENCE [LARGE SCALE GENOMIC DNA]</scope>
    <source>
        <strain evidence="2">CGMCC 4.7177</strain>
    </source>
</reference>
<dbReference type="Proteomes" id="UP001595839">
    <property type="component" value="Unassembled WGS sequence"/>
</dbReference>